<organism evidence="2">
    <name type="scientific">freshwater metagenome</name>
    <dbReference type="NCBI Taxonomy" id="449393"/>
    <lineage>
        <taxon>unclassified sequences</taxon>
        <taxon>metagenomes</taxon>
        <taxon>ecological metagenomes</taxon>
    </lineage>
</organism>
<evidence type="ECO:0000256" key="1">
    <source>
        <dbReference type="SAM" id="MobiDB-lite"/>
    </source>
</evidence>
<dbReference type="AlphaFoldDB" id="A0A6J7QX89"/>
<accession>A0A6J7QX89</accession>
<evidence type="ECO:0000313" key="2">
    <source>
        <dbReference type="EMBL" id="CAB5021451.1"/>
    </source>
</evidence>
<proteinExistence type="predicted"/>
<gene>
    <name evidence="2" type="ORF">UFOPK4112_00945</name>
</gene>
<reference evidence="2" key="1">
    <citation type="submission" date="2020-05" db="EMBL/GenBank/DDBJ databases">
        <authorList>
            <person name="Chiriac C."/>
            <person name="Salcher M."/>
            <person name="Ghai R."/>
            <person name="Kavagutti S V."/>
        </authorList>
    </citation>
    <scope>NUCLEOTIDE SEQUENCE</scope>
</reference>
<name>A0A6J7QX89_9ZZZZ</name>
<dbReference type="EMBL" id="CAFBPM010000008">
    <property type="protein sequence ID" value="CAB5021451.1"/>
    <property type="molecule type" value="Genomic_DNA"/>
</dbReference>
<feature type="region of interest" description="Disordered" evidence="1">
    <location>
        <begin position="1"/>
        <end position="27"/>
    </location>
</feature>
<protein>
    <submittedName>
        <fullName evidence="2">Unannotated protein</fullName>
    </submittedName>
</protein>
<sequence length="45" mass="4817">MKAGATAVSTASQQRTKERFAQPGEFSLRNALAPRTLWQNSPVGG</sequence>